<feature type="compositionally biased region" description="Basic and acidic residues" evidence="2">
    <location>
        <begin position="857"/>
        <end position="869"/>
    </location>
</feature>
<name>A0A1Z5JFA7_FISSO</name>
<comment type="similarity">
    <text evidence="1">Belongs to the VPS13 family.</text>
</comment>
<evidence type="ECO:0000313" key="4">
    <source>
        <dbReference type="Proteomes" id="UP000198406"/>
    </source>
</evidence>
<feature type="region of interest" description="Disordered" evidence="2">
    <location>
        <begin position="386"/>
        <end position="416"/>
    </location>
</feature>
<gene>
    <name evidence="3" type="ORF">FisN_13Lu043</name>
</gene>
<evidence type="ECO:0000256" key="1">
    <source>
        <dbReference type="ARBA" id="ARBA00006545"/>
    </source>
</evidence>
<protein>
    <submittedName>
        <fullName evidence="3">Uncharacterized protein</fullName>
    </submittedName>
</protein>
<feature type="compositionally biased region" description="Acidic residues" evidence="2">
    <location>
        <begin position="398"/>
        <end position="415"/>
    </location>
</feature>
<proteinExistence type="inferred from homology"/>
<accession>A0A1Z5JFA7</accession>
<dbReference type="Proteomes" id="UP000198406">
    <property type="component" value="Unassembled WGS sequence"/>
</dbReference>
<dbReference type="PANTHER" id="PTHR16166:SF93">
    <property type="entry name" value="INTERMEMBRANE LIPID TRANSFER PROTEIN VPS13"/>
    <property type="match status" value="1"/>
</dbReference>
<reference evidence="3 4" key="1">
    <citation type="journal article" date="2015" name="Plant Cell">
        <title>Oil accumulation by the oleaginous diatom Fistulifera solaris as revealed by the genome and transcriptome.</title>
        <authorList>
            <person name="Tanaka T."/>
            <person name="Maeda Y."/>
            <person name="Veluchamy A."/>
            <person name="Tanaka M."/>
            <person name="Abida H."/>
            <person name="Marechal E."/>
            <person name="Bowler C."/>
            <person name="Muto M."/>
            <person name="Sunaga Y."/>
            <person name="Tanaka M."/>
            <person name="Yoshino T."/>
            <person name="Taniguchi T."/>
            <person name="Fukuda Y."/>
            <person name="Nemoto M."/>
            <person name="Matsumoto M."/>
            <person name="Wong P.S."/>
            <person name="Aburatani S."/>
            <person name="Fujibuchi W."/>
        </authorList>
    </citation>
    <scope>NUCLEOTIDE SEQUENCE [LARGE SCALE GENOMIC DNA]</scope>
    <source>
        <strain evidence="3 4">JPCC DA0580</strain>
    </source>
</reference>
<organism evidence="3 4">
    <name type="scientific">Fistulifera solaris</name>
    <name type="common">Oleaginous diatom</name>
    <dbReference type="NCBI Taxonomy" id="1519565"/>
    <lineage>
        <taxon>Eukaryota</taxon>
        <taxon>Sar</taxon>
        <taxon>Stramenopiles</taxon>
        <taxon>Ochrophyta</taxon>
        <taxon>Bacillariophyta</taxon>
        <taxon>Bacillariophyceae</taxon>
        <taxon>Bacillariophycidae</taxon>
        <taxon>Naviculales</taxon>
        <taxon>Naviculaceae</taxon>
        <taxon>Fistulifera</taxon>
    </lineage>
</organism>
<dbReference type="OrthoDB" id="61483at2759"/>
<comment type="caution">
    <text evidence="3">The sequence shown here is derived from an EMBL/GenBank/DDBJ whole genome shotgun (WGS) entry which is preliminary data.</text>
</comment>
<feature type="region of interest" description="Disordered" evidence="2">
    <location>
        <begin position="822"/>
        <end position="869"/>
    </location>
</feature>
<evidence type="ECO:0000256" key="2">
    <source>
        <dbReference type="SAM" id="MobiDB-lite"/>
    </source>
</evidence>
<dbReference type="PANTHER" id="PTHR16166">
    <property type="entry name" value="VACUOLAR PROTEIN SORTING-ASSOCIATED PROTEIN VPS13"/>
    <property type="match status" value="1"/>
</dbReference>
<dbReference type="GO" id="GO:0006623">
    <property type="term" value="P:protein targeting to vacuole"/>
    <property type="evidence" value="ECO:0007669"/>
    <property type="project" value="TreeGrafter"/>
</dbReference>
<keyword evidence="4" id="KW-1185">Reference proteome</keyword>
<dbReference type="EMBL" id="BDSP01000053">
    <property type="protein sequence ID" value="GAX12582.1"/>
    <property type="molecule type" value="Genomic_DNA"/>
</dbReference>
<sequence>MLSNIRKFYHEETMKQIYKIIGSLDFVGNPTMLLSSVFAGFKDLFLAPSSAFLQSPTDPSSVGVGVAKGTLSFFSHSTSGFFAFCTKVSAAASQFAANLSLDSKFSDWHRESVIVEATNIQRQWKKRGVNEVGSTLFRPIQDILGGFGGAIFYFFFAPIDGLRERGVPGLLSGLAVGVTGVVARPIVGILDAIVHISASVHDIARSVNILEKRFQPAMRVRLAYAFGFMNILMHYESSVSHADALIKRYPLRQRRWSIPIPCEFVVHVEVLPDSDNDATYAIITNARILLLKLKKGQSDRSTPLLYWELLLDEKPNISSEVVDHGHSGVAFTIKVKSQKPNQAHYGGLRPPRKVFSSPDLMRFQSKIRRRTRPLFSMDDDNIAKNELEAESQIYPDRQEDENIDGESDDENEVENEELRADTANDFDHYTKMDTEGEVVECFSILAEYQFRRQLGRLHNALCCVLGNFDSIMRDPDIGFHGHRSQEGYTVFGIYRFSPDSLTSNTGEHELPKVLENLPWVSDSLFETYSNLPASQQQEAVARERQSMDDATCLRASAEVGGATWLIQARAWALSLENKDDEDVDMQSLSDSTESEKSGDFGSNVDLFSSARATFDQINDQDETMLGKLASCTSIQNEGDTSERLKLSDSIMIPTKFIPGRCSNRISSVSEGSCTSIQSLGASFATANEDIPTITSSGSVESHGSHRKEKRVTDDLSDAVSAERVSASPSTQRREFGPTSTPINQADRMGRMESLMEQLLSFSAEQTMMRERELTQSRLQDFTALRQELRELKDELRKKSALDSSLEEVAKLREEVAWLKQRLDQKDALEGDTNQNSSNLQENRRKRFSFRSLSSAKGEYKDRSDQADTK</sequence>
<dbReference type="AlphaFoldDB" id="A0A1Z5JFA7"/>
<feature type="compositionally biased region" description="Polar residues" evidence="2">
    <location>
        <begin position="831"/>
        <end position="840"/>
    </location>
</feature>
<evidence type="ECO:0000313" key="3">
    <source>
        <dbReference type="EMBL" id="GAX12582.1"/>
    </source>
</evidence>
<dbReference type="InParanoid" id="A0A1Z5JFA7"/>
<feature type="region of interest" description="Disordered" evidence="2">
    <location>
        <begin position="693"/>
        <end position="744"/>
    </location>
</feature>
<dbReference type="InterPro" id="IPR026847">
    <property type="entry name" value="VPS13"/>
</dbReference>
<dbReference type="GO" id="GO:0045053">
    <property type="term" value="P:protein retention in Golgi apparatus"/>
    <property type="evidence" value="ECO:0007669"/>
    <property type="project" value="TreeGrafter"/>
</dbReference>